<dbReference type="SFLD" id="SFLDG01129">
    <property type="entry name" value="C1.5:_HAD__Beta-PGM__Phosphata"/>
    <property type="match status" value="1"/>
</dbReference>
<dbReference type="SFLD" id="SFLDS00003">
    <property type="entry name" value="Haloacid_Dehalogenase"/>
    <property type="match status" value="1"/>
</dbReference>
<proteinExistence type="predicted"/>
<keyword evidence="3" id="KW-1185">Reference proteome</keyword>
<evidence type="ECO:0000313" key="3">
    <source>
        <dbReference type="Proteomes" id="UP001300015"/>
    </source>
</evidence>
<gene>
    <name evidence="2" type="ORF">NQH49_19860</name>
</gene>
<accession>A0ABT1VT34</accession>
<dbReference type="PRINTS" id="PR00413">
    <property type="entry name" value="HADHALOGNASE"/>
</dbReference>
<dbReference type="NCBIfam" id="TIGR01549">
    <property type="entry name" value="HAD-SF-IA-v1"/>
    <property type="match status" value="1"/>
</dbReference>
<protein>
    <submittedName>
        <fullName evidence="2">HAD family hydrolase</fullName>
    </submittedName>
</protein>
<dbReference type="Proteomes" id="UP001300015">
    <property type="component" value="Unassembled WGS sequence"/>
</dbReference>
<dbReference type="InterPro" id="IPR023198">
    <property type="entry name" value="PGP-like_dom2"/>
</dbReference>
<dbReference type="Pfam" id="PF13419">
    <property type="entry name" value="HAD_2"/>
    <property type="match status" value="1"/>
</dbReference>
<dbReference type="PANTHER" id="PTHR43434">
    <property type="entry name" value="PHOSPHOGLYCOLATE PHOSPHATASE"/>
    <property type="match status" value="1"/>
</dbReference>
<evidence type="ECO:0000256" key="1">
    <source>
        <dbReference type="ARBA" id="ARBA00022723"/>
    </source>
</evidence>
<dbReference type="SUPFAM" id="SSF56784">
    <property type="entry name" value="HAD-like"/>
    <property type="match status" value="1"/>
</dbReference>
<dbReference type="InterPro" id="IPR023214">
    <property type="entry name" value="HAD_sf"/>
</dbReference>
<dbReference type="InterPro" id="IPR036412">
    <property type="entry name" value="HAD-like_sf"/>
</dbReference>
<dbReference type="InterPro" id="IPR050155">
    <property type="entry name" value="HAD-like_hydrolase_sf"/>
</dbReference>
<dbReference type="Gene3D" id="1.10.150.240">
    <property type="entry name" value="Putative phosphatase, domain 2"/>
    <property type="match status" value="1"/>
</dbReference>
<dbReference type="InterPro" id="IPR041492">
    <property type="entry name" value="HAD_2"/>
</dbReference>
<organism evidence="2 3">
    <name type="scientific">Pantoea trifolii</name>
    <dbReference type="NCBI Taxonomy" id="2968030"/>
    <lineage>
        <taxon>Bacteria</taxon>
        <taxon>Pseudomonadati</taxon>
        <taxon>Pseudomonadota</taxon>
        <taxon>Gammaproteobacteria</taxon>
        <taxon>Enterobacterales</taxon>
        <taxon>Erwiniaceae</taxon>
        <taxon>Pantoea</taxon>
    </lineage>
</organism>
<reference evidence="2 3" key="1">
    <citation type="submission" date="2022-07" db="EMBL/GenBank/DDBJ databases">
        <title>Pantoea trifolii sp. nov. isolated from root nodules of Trifolium rubens.</title>
        <authorList>
            <person name="Kalita M."/>
            <person name="Wdowiak-Wrobel S."/>
            <person name="Marek-Kozaczuk M."/>
            <person name="Palusinska-Szysz M."/>
            <person name="Sokolowski W."/>
            <person name="Coutinho T."/>
            <person name="Hlahane L."/>
        </authorList>
    </citation>
    <scope>NUCLEOTIDE SEQUENCE [LARGE SCALE GENOMIC DNA]</scope>
    <source>
        <strain evidence="2 3">MMK2</strain>
    </source>
</reference>
<comment type="caution">
    <text evidence="2">The sequence shown here is derived from an EMBL/GenBank/DDBJ whole genome shotgun (WGS) entry which is preliminary data.</text>
</comment>
<dbReference type="InterPro" id="IPR006439">
    <property type="entry name" value="HAD-SF_hydro_IA"/>
</dbReference>
<dbReference type="Gene3D" id="3.40.50.1000">
    <property type="entry name" value="HAD superfamily/HAD-like"/>
    <property type="match status" value="1"/>
</dbReference>
<evidence type="ECO:0000313" key="2">
    <source>
        <dbReference type="EMBL" id="MCQ8229714.1"/>
    </source>
</evidence>
<sequence>MNTPQTIIMFDLDGTLFDTAQAIPLTFNAAFRALDLKELPQALIRQTIGLPLEQAFAQLMQLPVNNYLVELAVEEYQRQFKLIIIPAAQSLLFPGVINGLETLKRLGMRLSVTTNKFSHSANTLLSAAHIASLFNIVVCADEVQQKKPHPESGEKILDFFNASNAQAIMVGDTTHDILMANHLGCKSIAVTYGIHDEKTLLTASPNSLAHDFTQVVQLCQQYHQQQNALVSLV</sequence>
<keyword evidence="1" id="KW-0479">Metal-binding</keyword>
<dbReference type="SFLD" id="SFLDG01135">
    <property type="entry name" value="C1.5.6:_HAD__Beta-PGM__Phospha"/>
    <property type="match status" value="1"/>
</dbReference>
<dbReference type="RefSeq" id="WP_256698487.1">
    <property type="nucleotide sequence ID" value="NZ_JANIES010000002.1"/>
</dbReference>
<dbReference type="PANTHER" id="PTHR43434:SF24">
    <property type="entry name" value="HYDROLASE-RELATED"/>
    <property type="match status" value="1"/>
</dbReference>
<name>A0ABT1VT34_9GAMM</name>
<keyword evidence="2" id="KW-0378">Hydrolase</keyword>
<dbReference type="EMBL" id="JANIET010000002">
    <property type="protein sequence ID" value="MCQ8229714.1"/>
    <property type="molecule type" value="Genomic_DNA"/>
</dbReference>
<dbReference type="GO" id="GO:0016787">
    <property type="term" value="F:hydrolase activity"/>
    <property type="evidence" value="ECO:0007669"/>
    <property type="project" value="UniProtKB-KW"/>
</dbReference>